<dbReference type="GeneID" id="95509401"/>
<name>A0A1H4IA35_9ACTN</name>
<evidence type="ECO:0000256" key="1">
    <source>
        <dbReference type="SAM" id="MobiDB-lite"/>
    </source>
</evidence>
<dbReference type="AlphaFoldDB" id="A0A1H4IA35"/>
<proteinExistence type="predicted"/>
<reference evidence="2 3" key="1">
    <citation type="submission" date="2016-10" db="EMBL/GenBank/DDBJ databases">
        <authorList>
            <person name="de Groot N.N."/>
        </authorList>
    </citation>
    <scope>NUCLEOTIDE SEQUENCE [LARGE SCALE GENOMIC DNA]</scope>
    <source>
        <strain evidence="2 3">DSM 40306</strain>
    </source>
</reference>
<protein>
    <submittedName>
        <fullName evidence="2">Uncharacterized protein</fullName>
    </submittedName>
</protein>
<organism evidence="2 3">
    <name type="scientific">Streptomyces misionensis</name>
    <dbReference type="NCBI Taxonomy" id="67331"/>
    <lineage>
        <taxon>Bacteria</taxon>
        <taxon>Bacillati</taxon>
        <taxon>Actinomycetota</taxon>
        <taxon>Actinomycetes</taxon>
        <taxon>Kitasatosporales</taxon>
        <taxon>Streptomycetaceae</taxon>
        <taxon>Streptomyces</taxon>
    </lineage>
</organism>
<dbReference type="RefSeq" id="WP_074989962.1">
    <property type="nucleotide sequence ID" value="NZ_FNTD01000003.1"/>
</dbReference>
<feature type="region of interest" description="Disordered" evidence="1">
    <location>
        <begin position="78"/>
        <end position="144"/>
    </location>
</feature>
<dbReference type="Proteomes" id="UP000182375">
    <property type="component" value="Unassembled WGS sequence"/>
</dbReference>
<evidence type="ECO:0000313" key="3">
    <source>
        <dbReference type="Proteomes" id="UP000182375"/>
    </source>
</evidence>
<dbReference type="STRING" id="67331.SAMN04490357_0076"/>
<feature type="compositionally biased region" description="Low complexity" evidence="1">
    <location>
        <begin position="98"/>
        <end position="110"/>
    </location>
</feature>
<dbReference type="EMBL" id="FNTD01000003">
    <property type="protein sequence ID" value="SEB30790.1"/>
    <property type="molecule type" value="Genomic_DNA"/>
</dbReference>
<sequence length="144" mass="14762">MLYLKAAYAEATAAASARAVPGLLDQADEHATQLGAATNVMWTAFSAANVALYRLAAHVQLGKVRGEQYAETARELVGPGGTLFSTPQLPPPAGSGTRGVPVVGGERPGPSSACRPDVTRRGSRRGTAGRPASAGRTPRRVAPS</sequence>
<accession>A0A1H4IA35</accession>
<gene>
    <name evidence="2" type="ORF">SAMN04490357_0076</name>
</gene>
<feature type="compositionally biased region" description="Low complexity" evidence="1">
    <location>
        <begin position="125"/>
        <end position="136"/>
    </location>
</feature>
<evidence type="ECO:0000313" key="2">
    <source>
        <dbReference type="EMBL" id="SEB30790.1"/>
    </source>
</evidence>